<evidence type="ECO:0000256" key="1">
    <source>
        <dbReference type="ARBA" id="ARBA00023125"/>
    </source>
</evidence>
<dbReference type="InterPro" id="IPR050109">
    <property type="entry name" value="HTH-type_TetR-like_transc_reg"/>
</dbReference>
<dbReference type="SUPFAM" id="SSF46689">
    <property type="entry name" value="Homeodomain-like"/>
    <property type="match status" value="1"/>
</dbReference>
<dbReference type="PROSITE" id="PS50977">
    <property type="entry name" value="HTH_TETR_2"/>
    <property type="match status" value="1"/>
</dbReference>
<dbReference type="PANTHER" id="PTHR30328">
    <property type="entry name" value="TRANSCRIPTIONAL REPRESSOR"/>
    <property type="match status" value="1"/>
</dbReference>
<dbReference type="Gene3D" id="1.10.357.10">
    <property type="entry name" value="Tetracycline Repressor, domain 2"/>
    <property type="match status" value="1"/>
</dbReference>
<dbReference type="PANTHER" id="PTHR30328:SF54">
    <property type="entry name" value="HTH-TYPE TRANSCRIPTIONAL REPRESSOR SCO4008"/>
    <property type="match status" value="1"/>
</dbReference>
<evidence type="ECO:0000313" key="5">
    <source>
        <dbReference type="Proteomes" id="UP000315363"/>
    </source>
</evidence>
<dbReference type="Proteomes" id="UP000315363">
    <property type="component" value="Unassembled WGS sequence"/>
</dbReference>
<evidence type="ECO:0000256" key="2">
    <source>
        <dbReference type="PROSITE-ProRule" id="PRU00335"/>
    </source>
</evidence>
<dbReference type="SUPFAM" id="SSF48498">
    <property type="entry name" value="Tetracyclin repressor-like, C-terminal domain"/>
    <property type="match status" value="1"/>
</dbReference>
<organism evidence="4 5">
    <name type="scientific">Arenibacter algicola</name>
    <dbReference type="NCBI Taxonomy" id="616991"/>
    <lineage>
        <taxon>Bacteria</taxon>
        <taxon>Pseudomonadati</taxon>
        <taxon>Bacteroidota</taxon>
        <taxon>Flavobacteriia</taxon>
        <taxon>Flavobacteriales</taxon>
        <taxon>Flavobacteriaceae</taxon>
        <taxon>Arenibacter</taxon>
    </lineage>
</organism>
<name>A0ABY3AF81_9FLAO</name>
<protein>
    <submittedName>
        <fullName evidence="4">TetR family transcriptional regulator</fullName>
    </submittedName>
</protein>
<dbReference type="RefSeq" id="WP_142190526.1">
    <property type="nucleotide sequence ID" value="NZ_VHIF01000001.1"/>
</dbReference>
<comment type="caution">
    <text evidence="4">The sequence shown here is derived from an EMBL/GenBank/DDBJ whole genome shotgun (WGS) entry which is preliminary data.</text>
</comment>
<dbReference type="InterPro" id="IPR009057">
    <property type="entry name" value="Homeodomain-like_sf"/>
</dbReference>
<feature type="DNA-binding region" description="H-T-H motif" evidence="2">
    <location>
        <begin position="24"/>
        <end position="43"/>
    </location>
</feature>
<reference evidence="4 5" key="1">
    <citation type="submission" date="2019-06" db="EMBL/GenBank/DDBJ databases">
        <title>A large-scale integrated study on North Sea by COGITO (Coastal Microbe Genomic &amp; Taxonomic Observatory).</title>
        <authorList>
            <person name="Teeling H."/>
        </authorList>
    </citation>
    <scope>NUCLEOTIDE SEQUENCE [LARGE SCALE GENOMIC DNA]</scope>
    <source>
        <strain evidence="4 5">MAR_2009_79</strain>
    </source>
</reference>
<keyword evidence="5" id="KW-1185">Reference proteome</keyword>
<evidence type="ECO:0000259" key="3">
    <source>
        <dbReference type="PROSITE" id="PS50977"/>
    </source>
</evidence>
<dbReference type="Pfam" id="PF00440">
    <property type="entry name" value="TetR_N"/>
    <property type="match status" value="1"/>
</dbReference>
<dbReference type="InterPro" id="IPR036271">
    <property type="entry name" value="Tet_transcr_reg_TetR-rel_C_sf"/>
</dbReference>
<sequence>MESKEEFLEFAISKFLRYGSKRFTLDDLSHEIGISKKTIYQHFTNKEALVHESLGFLLDKIKAEVTQSVEQVRSNPILGIIMIYKIGLEYLKLFSPTFLEGIKKYYPKVNEQYKNFKNREINGLVLSLLKTAQKNGQIRQNVNVELSCQLYLNHLESLLFQSNNLFDQYSNRELLENLIINYIRGIATDNHLVMELS</sequence>
<proteinExistence type="predicted"/>
<dbReference type="InterPro" id="IPR001647">
    <property type="entry name" value="HTH_TetR"/>
</dbReference>
<feature type="domain" description="HTH tetR-type" evidence="3">
    <location>
        <begin position="1"/>
        <end position="61"/>
    </location>
</feature>
<accession>A0ABY3AF81</accession>
<gene>
    <name evidence="4" type="ORF">GQ41_3804</name>
</gene>
<evidence type="ECO:0000313" key="4">
    <source>
        <dbReference type="EMBL" id="TQO39134.1"/>
    </source>
</evidence>
<dbReference type="EMBL" id="VHIF01000001">
    <property type="protein sequence ID" value="TQO39134.1"/>
    <property type="molecule type" value="Genomic_DNA"/>
</dbReference>
<keyword evidence="1 2" id="KW-0238">DNA-binding</keyword>